<sequence length="471" mass="53588">MDAGASVMAFFALPQIIKGIIIYGKDFWDYTDDNKVFRVELDMLHLIITPLASLVERKLKRNPHDAFVKSIEASGLFHDSQLLKNTLDKIDRALKVSGGDGVLKGRMAAMWKRSLWAFCKKQEILEFLARAHRLLEAGQFALSGDLSDTIDVMARDLDDYHKVLVDKFEELKTDFQELKESNQNVHSELRDIGVNISAAHAGVNELMYIQHCISRNQIEFQTNARDSVQRLEEGMARDRLYDDDYRLFRKGDIHLRALRRQISVSPEGVVSAFDAQVDGQAAIVRFYRSHRDLHTVVNALKSLRDHRILHQLWGYSHPGSSENFAVLHAPSVQSSALAYLRHLPPLDRFKEILRISLEVVDANQYFSGAQVLLKYGRELGNLLIDNRGVPKLDCHDSRYYTDPLNPNFHIKKLAAILNFFCENGQQISTIADSVFLPACNMAAYRTFRDESEHDPPSLVQGHPGEALPQHQ</sequence>
<dbReference type="Proteomes" id="UP001215598">
    <property type="component" value="Unassembled WGS sequence"/>
</dbReference>
<gene>
    <name evidence="2" type="ORF">B0H16DRAFT_870330</name>
</gene>
<evidence type="ECO:0000313" key="2">
    <source>
        <dbReference type="EMBL" id="KAJ7749750.1"/>
    </source>
</evidence>
<comment type="caution">
    <text evidence="2">The sequence shown here is derived from an EMBL/GenBank/DDBJ whole genome shotgun (WGS) entry which is preliminary data.</text>
</comment>
<evidence type="ECO:0000313" key="3">
    <source>
        <dbReference type="Proteomes" id="UP001215598"/>
    </source>
</evidence>
<evidence type="ECO:0000256" key="1">
    <source>
        <dbReference type="SAM" id="MobiDB-lite"/>
    </source>
</evidence>
<name>A0AAD7IUN7_9AGAR</name>
<accession>A0AAD7IUN7</accession>
<reference evidence="2" key="1">
    <citation type="submission" date="2023-03" db="EMBL/GenBank/DDBJ databases">
        <title>Massive genome expansion in bonnet fungi (Mycena s.s.) driven by repeated elements and novel gene families across ecological guilds.</title>
        <authorList>
            <consortium name="Lawrence Berkeley National Laboratory"/>
            <person name="Harder C.B."/>
            <person name="Miyauchi S."/>
            <person name="Viragh M."/>
            <person name="Kuo A."/>
            <person name="Thoen E."/>
            <person name="Andreopoulos B."/>
            <person name="Lu D."/>
            <person name="Skrede I."/>
            <person name="Drula E."/>
            <person name="Henrissat B."/>
            <person name="Morin E."/>
            <person name="Kohler A."/>
            <person name="Barry K."/>
            <person name="LaButti K."/>
            <person name="Morin E."/>
            <person name="Salamov A."/>
            <person name="Lipzen A."/>
            <person name="Mereny Z."/>
            <person name="Hegedus B."/>
            <person name="Baldrian P."/>
            <person name="Stursova M."/>
            <person name="Weitz H."/>
            <person name="Taylor A."/>
            <person name="Grigoriev I.V."/>
            <person name="Nagy L.G."/>
            <person name="Martin F."/>
            <person name="Kauserud H."/>
        </authorList>
    </citation>
    <scope>NUCLEOTIDE SEQUENCE</scope>
    <source>
        <strain evidence="2">CBHHK182m</strain>
    </source>
</reference>
<dbReference type="AlphaFoldDB" id="A0AAD7IUN7"/>
<keyword evidence="3" id="KW-1185">Reference proteome</keyword>
<organism evidence="2 3">
    <name type="scientific">Mycena metata</name>
    <dbReference type="NCBI Taxonomy" id="1033252"/>
    <lineage>
        <taxon>Eukaryota</taxon>
        <taxon>Fungi</taxon>
        <taxon>Dikarya</taxon>
        <taxon>Basidiomycota</taxon>
        <taxon>Agaricomycotina</taxon>
        <taxon>Agaricomycetes</taxon>
        <taxon>Agaricomycetidae</taxon>
        <taxon>Agaricales</taxon>
        <taxon>Marasmiineae</taxon>
        <taxon>Mycenaceae</taxon>
        <taxon>Mycena</taxon>
    </lineage>
</organism>
<dbReference type="EMBL" id="JARKIB010000068">
    <property type="protein sequence ID" value="KAJ7749750.1"/>
    <property type="molecule type" value="Genomic_DNA"/>
</dbReference>
<protein>
    <submittedName>
        <fullName evidence="2">Uncharacterized protein</fullName>
    </submittedName>
</protein>
<proteinExistence type="predicted"/>
<feature type="region of interest" description="Disordered" evidence="1">
    <location>
        <begin position="450"/>
        <end position="471"/>
    </location>
</feature>